<evidence type="ECO:0000313" key="2">
    <source>
        <dbReference type="Proteomes" id="UP000095284"/>
    </source>
</evidence>
<reference evidence="3" key="1">
    <citation type="submission" date="2016-11" db="UniProtKB">
        <authorList>
            <consortium name="WormBaseParasite"/>
        </authorList>
    </citation>
    <scope>IDENTIFICATION</scope>
</reference>
<dbReference type="AlphaFoldDB" id="A0A1I7ST96"/>
<protein>
    <submittedName>
        <fullName evidence="3">Uncharacterized protein</fullName>
    </submittedName>
</protein>
<proteinExistence type="predicted"/>
<accession>A0A1I7ST96</accession>
<organism evidence="2 3">
    <name type="scientific">Bursaphelenchus xylophilus</name>
    <name type="common">Pinewood nematode worm</name>
    <name type="synonym">Aphelenchoides xylophilus</name>
    <dbReference type="NCBI Taxonomy" id="6326"/>
    <lineage>
        <taxon>Eukaryota</taxon>
        <taxon>Metazoa</taxon>
        <taxon>Ecdysozoa</taxon>
        <taxon>Nematoda</taxon>
        <taxon>Chromadorea</taxon>
        <taxon>Rhabditida</taxon>
        <taxon>Tylenchina</taxon>
        <taxon>Tylenchomorpha</taxon>
        <taxon>Aphelenchoidea</taxon>
        <taxon>Aphelenchoididae</taxon>
        <taxon>Bursaphelenchus</taxon>
    </lineage>
</organism>
<feature type="region of interest" description="Disordered" evidence="1">
    <location>
        <begin position="129"/>
        <end position="150"/>
    </location>
</feature>
<dbReference type="WBParaSite" id="BXY_1626600.1">
    <property type="protein sequence ID" value="BXY_1626600.1"/>
    <property type="gene ID" value="BXY_1626600"/>
</dbReference>
<evidence type="ECO:0000313" key="3">
    <source>
        <dbReference type="WBParaSite" id="BXY_1626600.1"/>
    </source>
</evidence>
<sequence length="171" mass="19137">MTGQCIGSVIRLRVLTSGAACRTPQQLWTERGIGRGKGVLYSLRFPPEVKTKVNYFLVSVNIFMTKPRLVWVPESNLAAFFQAEHALRLSTLIKTAIALGKGGGEMRPDTKTKFDTKIASRRRVARRVIPGGRGNEDVSQPSPPVRRESHVRSVLSRLSALRRWERSPDLN</sequence>
<dbReference type="Proteomes" id="UP000095284">
    <property type="component" value="Unplaced"/>
</dbReference>
<name>A0A1I7ST96_BURXY</name>
<evidence type="ECO:0000256" key="1">
    <source>
        <dbReference type="SAM" id="MobiDB-lite"/>
    </source>
</evidence>